<evidence type="ECO:0000313" key="2">
    <source>
        <dbReference type="EMBL" id="MBU9712258.1"/>
    </source>
</evidence>
<dbReference type="EC" id="6.3.3.2" evidence="1"/>
<dbReference type="Proteomes" id="UP000784880">
    <property type="component" value="Unassembled WGS sequence"/>
</dbReference>
<dbReference type="NCBIfam" id="TIGR02727">
    <property type="entry name" value="MTHFS_bact"/>
    <property type="match status" value="1"/>
</dbReference>
<proteinExistence type="inferred from homology"/>
<dbReference type="PANTHER" id="PTHR23407:SF1">
    <property type="entry name" value="5-FORMYLTETRAHYDROFOLATE CYCLO-LIGASE"/>
    <property type="match status" value="1"/>
</dbReference>
<dbReference type="PIRSF" id="PIRSF006806">
    <property type="entry name" value="FTHF_cligase"/>
    <property type="match status" value="1"/>
</dbReference>
<dbReference type="Pfam" id="PF01812">
    <property type="entry name" value="5-FTHF_cyc-lig"/>
    <property type="match status" value="1"/>
</dbReference>
<reference evidence="2 3" key="1">
    <citation type="submission" date="2021-06" db="EMBL/GenBank/DDBJ databases">
        <title>Bacillus sp. RD4P76, an endophyte from a halophyte.</title>
        <authorList>
            <person name="Sun J.-Q."/>
        </authorList>
    </citation>
    <scope>NUCLEOTIDE SEQUENCE [LARGE SCALE GENOMIC DNA]</scope>
    <source>
        <strain evidence="2 3">CGMCC 1.15917</strain>
    </source>
</reference>
<accession>A0ABS6JF21</accession>
<evidence type="ECO:0000313" key="3">
    <source>
        <dbReference type="Proteomes" id="UP000784880"/>
    </source>
</evidence>
<comment type="caution">
    <text evidence="2">The sequence shown here is derived from an EMBL/GenBank/DDBJ whole genome shotgun (WGS) entry which is preliminary data.</text>
</comment>
<dbReference type="EMBL" id="JAHQCS010000095">
    <property type="protein sequence ID" value="MBU9712258.1"/>
    <property type="molecule type" value="Genomic_DNA"/>
</dbReference>
<evidence type="ECO:0000256" key="1">
    <source>
        <dbReference type="RuleBase" id="RU361279"/>
    </source>
</evidence>
<keyword evidence="3" id="KW-1185">Reference proteome</keyword>
<protein>
    <recommendedName>
        <fullName evidence="1">5-formyltetrahydrofolate cyclo-ligase</fullName>
        <ecNumber evidence="1">6.3.3.2</ecNumber>
    </recommendedName>
</protein>
<dbReference type="InterPro" id="IPR002698">
    <property type="entry name" value="FTHF_cligase"/>
</dbReference>
<keyword evidence="2" id="KW-0436">Ligase</keyword>
<keyword evidence="1" id="KW-0460">Magnesium</keyword>
<dbReference type="PANTHER" id="PTHR23407">
    <property type="entry name" value="ATPASE INHIBITOR/5-FORMYLTETRAHYDROFOLATE CYCLO-LIGASE"/>
    <property type="match status" value="1"/>
</dbReference>
<keyword evidence="1" id="KW-0067">ATP-binding</keyword>
<gene>
    <name evidence="2" type="ORF">KS419_10940</name>
</gene>
<organism evidence="2 3">
    <name type="scientific">Evansella tamaricis</name>
    <dbReference type="NCBI Taxonomy" id="2069301"/>
    <lineage>
        <taxon>Bacteria</taxon>
        <taxon>Bacillati</taxon>
        <taxon>Bacillota</taxon>
        <taxon>Bacilli</taxon>
        <taxon>Bacillales</taxon>
        <taxon>Bacillaceae</taxon>
        <taxon>Evansella</taxon>
    </lineage>
</organism>
<comment type="catalytic activity">
    <reaction evidence="1">
        <text>(6S)-5-formyl-5,6,7,8-tetrahydrofolate + ATP = (6R)-5,10-methenyltetrahydrofolate + ADP + phosphate</text>
        <dbReference type="Rhea" id="RHEA:10488"/>
        <dbReference type="ChEBI" id="CHEBI:30616"/>
        <dbReference type="ChEBI" id="CHEBI:43474"/>
        <dbReference type="ChEBI" id="CHEBI:57455"/>
        <dbReference type="ChEBI" id="CHEBI:57457"/>
        <dbReference type="ChEBI" id="CHEBI:456216"/>
        <dbReference type="EC" id="6.3.3.2"/>
    </reaction>
</comment>
<keyword evidence="1" id="KW-0547">Nucleotide-binding</keyword>
<dbReference type="GO" id="GO:0030272">
    <property type="term" value="F:5-formyltetrahydrofolate cyclo-ligase activity"/>
    <property type="evidence" value="ECO:0007669"/>
    <property type="project" value="UniProtKB-EC"/>
</dbReference>
<name>A0ABS6JF21_9BACI</name>
<comment type="cofactor">
    <cofactor evidence="1">
        <name>Mg(2+)</name>
        <dbReference type="ChEBI" id="CHEBI:18420"/>
    </cofactor>
</comment>
<comment type="similarity">
    <text evidence="1">Belongs to the 5-formyltetrahydrofolate cyclo-ligase family.</text>
</comment>
<keyword evidence="1" id="KW-0479">Metal-binding</keyword>
<dbReference type="RefSeq" id="WP_217066442.1">
    <property type="nucleotide sequence ID" value="NZ_JAHQCS010000095.1"/>
</dbReference>
<sequence>MNKKELRKLAKTKLDALSKEERLRRTEIIHQKLYQTKEWLNAKIIGITVSIGDELDTYKVIQKAWVEKKIVGVPRCLPLKKELVFYEINSFEDLEDSFYGLKEPKEKKEKVILPKNISFLLVPGVVFDQHGYRIGHGGGYYDRFLELYGSEIKATCSLCFHFQLMDNIPKEDHDIPVEKVITDTVIIK</sequence>